<keyword evidence="2" id="KW-1003">Cell membrane</keyword>
<evidence type="ECO:0000256" key="5">
    <source>
        <dbReference type="ARBA" id="ARBA00023136"/>
    </source>
</evidence>
<dbReference type="GO" id="GO:0015920">
    <property type="term" value="P:lipopolysaccharide transport"/>
    <property type="evidence" value="ECO:0007669"/>
    <property type="project" value="TreeGrafter"/>
</dbReference>
<gene>
    <name evidence="7" type="ordered locus">Emin_0111</name>
</gene>
<feature type="transmembrane region" description="Helical" evidence="6">
    <location>
        <begin position="12"/>
        <end position="35"/>
    </location>
</feature>
<dbReference type="PANTHER" id="PTHR33529:SF6">
    <property type="entry name" value="YJGP_YJGQ FAMILY PERMEASE"/>
    <property type="match status" value="1"/>
</dbReference>
<keyword evidence="4 6" id="KW-1133">Transmembrane helix</keyword>
<name>B2KAY1_ELUMP</name>
<keyword evidence="5 6" id="KW-0472">Membrane</keyword>
<dbReference type="GO" id="GO:0043190">
    <property type="term" value="C:ATP-binding cassette (ABC) transporter complex"/>
    <property type="evidence" value="ECO:0007669"/>
    <property type="project" value="TreeGrafter"/>
</dbReference>
<dbReference type="OrthoDB" id="9792188at2"/>
<feature type="transmembrane region" description="Helical" evidence="6">
    <location>
        <begin position="62"/>
        <end position="83"/>
    </location>
</feature>
<dbReference type="Pfam" id="PF03739">
    <property type="entry name" value="LptF_LptG"/>
    <property type="match status" value="1"/>
</dbReference>
<evidence type="ECO:0000313" key="8">
    <source>
        <dbReference type="Proteomes" id="UP000001029"/>
    </source>
</evidence>
<evidence type="ECO:0000256" key="3">
    <source>
        <dbReference type="ARBA" id="ARBA00022692"/>
    </source>
</evidence>
<evidence type="ECO:0000313" key="7">
    <source>
        <dbReference type="EMBL" id="ACC97677.1"/>
    </source>
</evidence>
<dbReference type="KEGG" id="emi:Emin_0111"/>
<feature type="transmembrane region" description="Helical" evidence="6">
    <location>
        <begin position="282"/>
        <end position="299"/>
    </location>
</feature>
<proteinExistence type="predicted"/>
<keyword evidence="3 6" id="KW-0812">Transmembrane</keyword>
<evidence type="ECO:0000256" key="6">
    <source>
        <dbReference type="SAM" id="Phobius"/>
    </source>
</evidence>
<feature type="transmembrane region" description="Helical" evidence="6">
    <location>
        <begin position="311"/>
        <end position="331"/>
    </location>
</feature>
<evidence type="ECO:0000256" key="1">
    <source>
        <dbReference type="ARBA" id="ARBA00004651"/>
    </source>
</evidence>
<feature type="transmembrane region" description="Helical" evidence="6">
    <location>
        <begin position="337"/>
        <end position="358"/>
    </location>
</feature>
<accession>B2KAY1</accession>
<organism evidence="7 8">
    <name type="scientific">Elusimicrobium minutum (strain Pei191)</name>
    <dbReference type="NCBI Taxonomy" id="445932"/>
    <lineage>
        <taxon>Bacteria</taxon>
        <taxon>Pseudomonadati</taxon>
        <taxon>Elusimicrobiota</taxon>
        <taxon>Elusimicrobia</taxon>
        <taxon>Elusimicrobiales</taxon>
        <taxon>Elusimicrobiaceae</taxon>
        <taxon>Elusimicrobium</taxon>
    </lineage>
</organism>
<feature type="transmembrane region" description="Helical" evidence="6">
    <location>
        <begin position="104"/>
        <end position="123"/>
    </location>
</feature>
<evidence type="ECO:0000256" key="4">
    <source>
        <dbReference type="ARBA" id="ARBA00022989"/>
    </source>
</evidence>
<dbReference type="HOGENOM" id="CLU_028799_3_0_0"/>
<dbReference type="EMBL" id="CP001055">
    <property type="protein sequence ID" value="ACC97677.1"/>
    <property type="molecule type" value="Genomic_DNA"/>
</dbReference>
<dbReference type="STRING" id="445932.Emin_0111"/>
<dbReference type="AlphaFoldDB" id="B2KAY1"/>
<evidence type="ECO:0000256" key="2">
    <source>
        <dbReference type="ARBA" id="ARBA00022475"/>
    </source>
</evidence>
<sequence length="364" mass="41530">MRINIISKYMIKNLLTFFLGALFVLVFIFFMMHFIKLFNLAMTFGADMLWVFKTLVKLVPDVFSLCAPMAFQLAVLLTLGNMSENGEIIALRAAGFSFKEITKPLFIFALFLFLVIFSFTNWITPKNTKSFLDARNNVRGRIGKVILEPKTFMEIGDWSLYMESLDPKTNLMSQVRLLNKNDSANYTTKINALSGIVNVTSDYVGLKLFDGQMQRVSSEDPSKIMAANFKSYHVTFPLVRAKERRLREEEFTTPQLIARIYSGELTDKERAEHKTNVAMRQVLALSPLVLVLLSCPLVFSFGKRANKAWGMLWSIVIVLSFYMLLMAGVSLGKKYEIAAYFAPFLPIAAGLIVSRYLWKTRLKR</sequence>
<keyword evidence="8" id="KW-1185">Reference proteome</keyword>
<reference evidence="7 8" key="1">
    <citation type="journal article" date="2009" name="Appl. Environ. Microbiol.">
        <title>Genomic analysis of 'Elusimicrobium minutum,' the first cultivated representative of the phylum 'Elusimicrobia' (formerly termite group 1).</title>
        <authorList>
            <person name="Herlemann D.P.R."/>
            <person name="Geissinger O."/>
            <person name="Ikeda-Ohtsubo W."/>
            <person name="Kunin V."/>
            <person name="Sun H."/>
            <person name="Lapidus A."/>
            <person name="Hugenholtz P."/>
            <person name="Brune A."/>
        </authorList>
    </citation>
    <scope>NUCLEOTIDE SEQUENCE [LARGE SCALE GENOMIC DNA]</scope>
    <source>
        <strain evidence="7 8">Pei191</strain>
    </source>
</reference>
<dbReference type="InterPro" id="IPR005495">
    <property type="entry name" value="LptG/LptF_permease"/>
</dbReference>
<comment type="subcellular location">
    <subcellularLocation>
        <location evidence="1">Cell membrane</location>
        <topology evidence="1">Multi-pass membrane protein</topology>
    </subcellularLocation>
</comment>
<dbReference type="Proteomes" id="UP000001029">
    <property type="component" value="Chromosome"/>
</dbReference>
<protein>
    <submittedName>
        <fullName evidence="7">Permease YjgP/YjgQ family protein</fullName>
    </submittedName>
</protein>
<dbReference type="PANTHER" id="PTHR33529">
    <property type="entry name" value="SLR0882 PROTEIN-RELATED"/>
    <property type="match status" value="1"/>
</dbReference>
<dbReference type="RefSeq" id="WP_012414292.1">
    <property type="nucleotide sequence ID" value="NC_010644.1"/>
</dbReference>